<feature type="chain" id="PRO_5045368957" description="Secreted protein" evidence="2">
    <location>
        <begin position="19"/>
        <end position="240"/>
    </location>
</feature>
<dbReference type="RefSeq" id="WP_279926090.1">
    <property type="nucleotide sequence ID" value="NZ_JARWBG010000002.1"/>
</dbReference>
<feature type="signal peptide" evidence="2">
    <location>
        <begin position="1"/>
        <end position="18"/>
    </location>
</feature>
<sequence length="240" mass="24577">MQLTRGKMLGALATTAVAGSLAGAWIGLPGGEQARAAAGSGADEVVVAHADDALPSVTGTDWVTHADQVAVVRPTAEKEIPASAEEKEAGEGYIGRSATLSLERVLWSRAGASAAPESVTLDVAGWTFKGEERHKFAVHDAPRLEQGHTYIVALAHEDDGSWSLLGSGGVLPYDAGTVGNGESEGVVHTVAKADKANRPLSVAARAGAQSDKSLEEQAQGRSAEALVSLLNSAKPEPGAR</sequence>
<proteinExistence type="predicted"/>
<evidence type="ECO:0008006" key="5">
    <source>
        <dbReference type="Google" id="ProtNLM"/>
    </source>
</evidence>
<feature type="region of interest" description="Disordered" evidence="1">
    <location>
        <begin position="202"/>
        <end position="223"/>
    </location>
</feature>
<dbReference type="PROSITE" id="PS51318">
    <property type="entry name" value="TAT"/>
    <property type="match status" value="1"/>
</dbReference>
<accession>A0ABT6HGB5</accession>
<dbReference type="Proteomes" id="UP001223144">
    <property type="component" value="Unassembled WGS sequence"/>
</dbReference>
<name>A0ABT6HGB5_9ACTN</name>
<keyword evidence="2" id="KW-0732">Signal</keyword>
<evidence type="ECO:0000256" key="1">
    <source>
        <dbReference type="SAM" id="MobiDB-lite"/>
    </source>
</evidence>
<keyword evidence="4" id="KW-1185">Reference proteome</keyword>
<evidence type="ECO:0000313" key="3">
    <source>
        <dbReference type="EMBL" id="MDH2387807.1"/>
    </source>
</evidence>
<reference evidence="3 4" key="1">
    <citation type="submission" date="2023-04" db="EMBL/GenBank/DDBJ databases">
        <title>Streptomyces chengmaiensis sp. nov. isolated from the stem of mangrove plant in Hainan.</title>
        <authorList>
            <person name="Huang X."/>
            <person name="Zhou S."/>
            <person name="Chu X."/>
            <person name="Xie Y."/>
            <person name="Lin Y."/>
        </authorList>
    </citation>
    <scope>NUCLEOTIDE SEQUENCE [LARGE SCALE GENOMIC DNA]</scope>
    <source>
        <strain evidence="3 4">HNM0663</strain>
    </source>
</reference>
<comment type="caution">
    <text evidence="3">The sequence shown here is derived from an EMBL/GenBank/DDBJ whole genome shotgun (WGS) entry which is preliminary data.</text>
</comment>
<evidence type="ECO:0000256" key="2">
    <source>
        <dbReference type="SAM" id="SignalP"/>
    </source>
</evidence>
<gene>
    <name evidence="3" type="ORF">QCN29_03180</name>
</gene>
<organism evidence="3 4">
    <name type="scientific">Streptomyces chengmaiensis</name>
    <dbReference type="NCBI Taxonomy" id="3040919"/>
    <lineage>
        <taxon>Bacteria</taxon>
        <taxon>Bacillati</taxon>
        <taxon>Actinomycetota</taxon>
        <taxon>Actinomycetes</taxon>
        <taxon>Kitasatosporales</taxon>
        <taxon>Streptomycetaceae</taxon>
        <taxon>Streptomyces</taxon>
    </lineage>
</organism>
<dbReference type="EMBL" id="JARWBG010000002">
    <property type="protein sequence ID" value="MDH2387807.1"/>
    <property type="molecule type" value="Genomic_DNA"/>
</dbReference>
<dbReference type="InterPro" id="IPR006311">
    <property type="entry name" value="TAT_signal"/>
</dbReference>
<evidence type="ECO:0000313" key="4">
    <source>
        <dbReference type="Proteomes" id="UP001223144"/>
    </source>
</evidence>
<protein>
    <recommendedName>
        <fullName evidence="5">Secreted protein</fullName>
    </recommendedName>
</protein>